<sequence length="655" mass="72295">MPLGSSIEHLNYHPASMLPDHQQHYGRYQPMEKVDHNRQDVSFGVDVPVHVARQNVIPAQANYHQTIELDGHSGREGYHDASFDTDGLPHRNVIPAQVAYYHQPVEPDGHSGQDASFSTGVDVPVRVARQDLVPAQITHHHHQSVEPEGNYGYEGYQDIPFGSSADVPAHAAHQNVLPAQNIYHQTVGPDGHSGQEGYRYHHDGQGAPVGVYHNSDQDPYASDALPFHFGRPIPETNSQFRFGHGQTYGDLNSAYSQGATPADESRFSRETGTTSTPELTFHNTGASRLHSPKQTVTMQYASPNPDSSVTVSSLPNSAIGFNNNVYTTVSGLFPHPYNNSVGGPTSGSTEHTTQKMSKRKEKPTSPVESGHRAKRQMRAERLSESSKTSRRTYSLSSSSSNSQPKTNPYPNVSAPSTSLAVTRDQTGVPSTSHAARPRERLPVKQNKNTVSAANGRNRRNGSSTTTGQTTQLDNNAKNNLKECIYSLDPNLGYQIFLGPESFAKDTITKMRTCQWIVGSPNPREMGAPVCGYVMQSFEDGIFHMKTHLPLSRRSGTIKCMWKDCGGNMSRHMFGQHCSTTHLPWVNVCMACGQTVNFYRYKMIHRRGAGEDGEEDKKSACVKTKEVTPDLLRRTLAYYGRTDGKAMECLRKILGH</sequence>
<comment type="caution">
    <text evidence="2">The sequence shown here is derived from an EMBL/GenBank/DDBJ whole genome shotgun (WGS) entry which is preliminary data.</text>
</comment>
<protein>
    <recommendedName>
        <fullName evidence="4">C2H2-type domain-containing protein</fullName>
    </recommendedName>
</protein>
<evidence type="ECO:0000256" key="1">
    <source>
        <dbReference type="SAM" id="MobiDB-lite"/>
    </source>
</evidence>
<feature type="region of interest" description="Disordered" evidence="1">
    <location>
        <begin position="256"/>
        <end position="288"/>
    </location>
</feature>
<accession>A0ABR1J2B0</accession>
<evidence type="ECO:0000313" key="3">
    <source>
        <dbReference type="Proteomes" id="UP001498398"/>
    </source>
</evidence>
<name>A0ABR1J2B0_9AGAR</name>
<feature type="compositionally biased region" description="Low complexity" evidence="1">
    <location>
        <begin position="461"/>
        <end position="471"/>
    </location>
</feature>
<feature type="compositionally biased region" description="Polar residues" evidence="1">
    <location>
        <begin position="337"/>
        <end position="355"/>
    </location>
</feature>
<gene>
    <name evidence="2" type="ORF">VKT23_015484</name>
</gene>
<feature type="compositionally biased region" description="Polar residues" evidence="1">
    <location>
        <begin position="403"/>
        <end position="433"/>
    </location>
</feature>
<evidence type="ECO:0008006" key="4">
    <source>
        <dbReference type="Google" id="ProtNLM"/>
    </source>
</evidence>
<feature type="region of interest" description="Disordered" evidence="1">
    <location>
        <begin position="337"/>
        <end position="473"/>
    </location>
</feature>
<proteinExistence type="predicted"/>
<keyword evidence="3" id="KW-1185">Reference proteome</keyword>
<feature type="compositionally biased region" description="Polar residues" evidence="1">
    <location>
        <begin position="445"/>
        <end position="454"/>
    </location>
</feature>
<reference evidence="2 3" key="1">
    <citation type="submission" date="2024-01" db="EMBL/GenBank/DDBJ databases">
        <title>A draft genome for the cacao thread blight pathogen Marasmiellus scandens.</title>
        <authorList>
            <person name="Baruah I.K."/>
            <person name="Leung J."/>
            <person name="Bukari Y."/>
            <person name="Amoako-Attah I."/>
            <person name="Meinhardt L.W."/>
            <person name="Bailey B.A."/>
            <person name="Cohen S.P."/>
        </authorList>
    </citation>
    <scope>NUCLEOTIDE SEQUENCE [LARGE SCALE GENOMIC DNA]</scope>
    <source>
        <strain evidence="2 3">GH-19</strain>
    </source>
</reference>
<feature type="compositionally biased region" description="Polar residues" evidence="1">
    <location>
        <begin position="270"/>
        <end position="288"/>
    </location>
</feature>
<dbReference type="EMBL" id="JBANRG010000052">
    <property type="protein sequence ID" value="KAK7444086.1"/>
    <property type="molecule type" value="Genomic_DNA"/>
</dbReference>
<feature type="compositionally biased region" description="Low complexity" evidence="1">
    <location>
        <begin position="391"/>
        <end position="402"/>
    </location>
</feature>
<dbReference type="Proteomes" id="UP001498398">
    <property type="component" value="Unassembled WGS sequence"/>
</dbReference>
<evidence type="ECO:0000313" key="2">
    <source>
        <dbReference type="EMBL" id="KAK7444086.1"/>
    </source>
</evidence>
<organism evidence="2 3">
    <name type="scientific">Marasmiellus scandens</name>
    <dbReference type="NCBI Taxonomy" id="2682957"/>
    <lineage>
        <taxon>Eukaryota</taxon>
        <taxon>Fungi</taxon>
        <taxon>Dikarya</taxon>
        <taxon>Basidiomycota</taxon>
        <taxon>Agaricomycotina</taxon>
        <taxon>Agaricomycetes</taxon>
        <taxon>Agaricomycetidae</taxon>
        <taxon>Agaricales</taxon>
        <taxon>Marasmiineae</taxon>
        <taxon>Omphalotaceae</taxon>
        <taxon>Marasmiellus</taxon>
    </lineage>
</organism>